<feature type="domain" description="BPP" evidence="2">
    <location>
        <begin position="21"/>
        <end position="339"/>
    </location>
</feature>
<dbReference type="InterPro" id="IPR011042">
    <property type="entry name" value="6-blade_b-propeller_TolB-like"/>
</dbReference>
<feature type="chain" id="PRO_5040762724" evidence="1">
    <location>
        <begin position="20"/>
        <end position="342"/>
    </location>
</feature>
<dbReference type="Gene3D" id="2.120.10.30">
    <property type="entry name" value="TolB, C-terminal domain"/>
    <property type="match status" value="1"/>
</dbReference>
<dbReference type="RefSeq" id="WP_285975765.1">
    <property type="nucleotide sequence ID" value="NZ_CP127221.1"/>
</dbReference>
<protein>
    <submittedName>
        <fullName evidence="3">Phytase</fullName>
    </submittedName>
</protein>
<reference evidence="3 4" key="1">
    <citation type="submission" date="2023-06" db="EMBL/GenBank/DDBJ databases">
        <title>Altererythrobacter rubellus NBRC 112769 genome.</title>
        <authorList>
            <person name="Zhang K."/>
        </authorList>
    </citation>
    <scope>NUCLEOTIDE SEQUENCE [LARGE SCALE GENOMIC DNA]</scope>
    <source>
        <strain evidence="3 4">NBRC 112769</strain>
    </source>
</reference>
<dbReference type="AlphaFoldDB" id="A0A9Y2B9F3"/>
<dbReference type="EMBL" id="CP127221">
    <property type="protein sequence ID" value="WIW95450.1"/>
    <property type="molecule type" value="Genomic_DNA"/>
</dbReference>
<dbReference type="PROSITE" id="PS51257">
    <property type="entry name" value="PROKAR_LIPOPROTEIN"/>
    <property type="match status" value="1"/>
</dbReference>
<evidence type="ECO:0000259" key="2">
    <source>
        <dbReference type="PROSITE" id="PS51662"/>
    </source>
</evidence>
<feature type="signal peptide" evidence="1">
    <location>
        <begin position="1"/>
        <end position="19"/>
    </location>
</feature>
<dbReference type="Proteomes" id="UP001231445">
    <property type="component" value="Chromosome"/>
</dbReference>
<dbReference type="GO" id="GO:0016158">
    <property type="term" value="F:inositol hexakisphosphate 3-phosphatase activity"/>
    <property type="evidence" value="ECO:0007669"/>
    <property type="project" value="InterPro"/>
</dbReference>
<dbReference type="PROSITE" id="PS51662">
    <property type="entry name" value="BP_PHYTASE"/>
    <property type="match status" value="1"/>
</dbReference>
<dbReference type="SUPFAM" id="SSF50956">
    <property type="entry name" value="Thermostable phytase (3-phytase)"/>
    <property type="match status" value="1"/>
</dbReference>
<sequence length="342" mass="36007">MTNFRLLVLVSLGIAAACATVPITGDPATLVSATAQTEPVGTANEDAADDAAIWRNEANASDSLIVATDKKAGLYVYGLDGNVRSFLAGGLLNNVDLIELSDGTTLVAASDRGDPANAKILLASLDTTTGELTELTRIDAGPGEAYGFCIGEELDDGSISMYSPIKDGRIAVNMVSWSDKGWQSETRTLAKIPSQPEGCVFDPRTQQLYVGEEVAGVWRLDVAAGAREMVAPIDNRLLVADVEGLALAPEGSEDGYLVASSQGDNAYAVYRLPDMAAVGRFRIGGNEIGNAEETDGIALKLGSFGPSYPDGLFVAQDGDNRPEAQNFKLVSWNAILEALDER</sequence>
<keyword evidence="4" id="KW-1185">Reference proteome</keyword>
<organism evidence="3 4">
    <name type="scientific">Altererythrobacter rubellus</name>
    <dbReference type="NCBI Taxonomy" id="2173831"/>
    <lineage>
        <taxon>Bacteria</taxon>
        <taxon>Pseudomonadati</taxon>
        <taxon>Pseudomonadota</taxon>
        <taxon>Alphaproteobacteria</taxon>
        <taxon>Sphingomonadales</taxon>
        <taxon>Erythrobacteraceae</taxon>
        <taxon>Altererythrobacter</taxon>
    </lineage>
</organism>
<gene>
    <name evidence="3" type="ORF">QQX03_11020</name>
</gene>
<evidence type="ECO:0000256" key="1">
    <source>
        <dbReference type="SAM" id="SignalP"/>
    </source>
</evidence>
<proteinExistence type="predicted"/>
<keyword evidence="1" id="KW-0732">Signal</keyword>
<evidence type="ECO:0000313" key="4">
    <source>
        <dbReference type="Proteomes" id="UP001231445"/>
    </source>
</evidence>
<dbReference type="InterPro" id="IPR003431">
    <property type="entry name" value="B-propeller_Phytase"/>
</dbReference>
<evidence type="ECO:0000313" key="3">
    <source>
        <dbReference type="EMBL" id="WIW95450.1"/>
    </source>
</evidence>
<dbReference type="Pfam" id="PF02333">
    <property type="entry name" value="Phytase"/>
    <property type="match status" value="1"/>
</dbReference>
<accession>A0A9Y2B9F3</accession>
<dbReference type="KEGG" id="arue:QQX03_11020"/>
<name>A0A9Y2B9F3_9SPHN</name>